<dbReference type="AlphaFoldDB" id="X0L361"/>
<sequence>MRVNGQVTARLCQSVGNSVEDSNTWQSIDNTRKWNVTLGTEDVEQFLSDPEGHCEKILQSPLRAAPDSVKNIAQRLFSEECERLKKQSSERPLGDGFGQRRRKGWVAVARSDSGARKNEIMFDETDCGGDGGHTFCCPAGSSKMPTCGWYGHNNGRCPTRSECPSDMTEIASNEIYCKKQKG</sequence>
<dbReference type="Proteomes" id="UP000030701">
    <property type="component" value="Unassembled WGS sequence"/>
</dbReference>
<evidence type="ECO:0000313" key="1">
    <source>
        <dbReference type="EMBL" id="EXM15396.1"/>
    </source>
</evidence>
<protein>
    <submittedName>
        <fullName evidence="1">Uncharacterized protein</fullName>
    </submittedName>
</protein>
<dbReference type="OrthoDB" id="5034866at2759"/>
<gene>
    <name evidence="1" type="ORF">FOTG_16274</name>
</gene>
<name>X0L361_FUSOX</name>
<reference evidence="1" key="2">
    <citation type="submission" date="2012-05" db="EMBL/GenBank/DDBJ databases">
        <title>The Genome Annotation of Fusarium oxysporum Cotton.</title>
        <authorList>
            <consortium name="The Broad Institute Genomics Platform"/>
            <person name="Ma L.-J."/>
            <person name="Corby-Kistler H."/>
            <person name="Broz K."/>
            <person name="Gale L.R."/>
            <person name="Jonkers W."/>
            <person name="O'Donnell K."/>
            <person name="Ploetz R."/>
            <person name="Steinberg C."/>
            <person name="Schwartz D.C."/>
            <person name="VanEtten H."/>
            <person name="Zhou S."/>
            <person name="Young S.K."/>
            <person name="Zeng Q."/>
            <person name="Gargeya S."/>
            <person name="Fitzgerald M."/>
            <person name="Abouelleil A."/>
            <person name="Alvarado L."/>
            <person name="Chapman S.B."/>
            <person name="Gainer-Dewar J."/>
            <person name="Goldberg J."/>
            <person name="Griggs A."/>
            <person name="Gujja S."/>
            <person name="Hansen M."/>
            <person name="Howarth C."/>
            <person name="Imamovic A."/>
            <person name="Ireland A."/>
            <person name="Larimer J."/>
            <person name="McCowan C."/>
            <person name="Murphy C."/>
            <person name="Pearson M."/>
            <person name="Poon T.W."/>
            <person name="Priest M."/>
            <person name="Roberts A."/>
            <person name="Saif S."/>
            <person name="Shea T."/>
            <person name="Sykes S."/>
            <person name="Wortman J."/>
            <person name="Nusbaum C."/>
            <person name="Birren B."/>
        </authorList>
    </citation>
    <scope>NUCLEOTIDE SEQUENCE</scope>
    <source>
        <strain evidence="1">25433</strain>
    </source>
</reference>
<organism evidence="1">
    <name type="scientific">Fusarium oxysporum f. sp. vasinfectum 25433</name>
    <dbReference type="NCBI Taxonomy" id="1089449"/>
    <lineage>
        <taxon>Eukaryota</taxon>
        <taxon>Fungi</taxon>
        <taxon>Dikarya</taxon>
        <taxon>Ascomycota</taxon>
        <taxon>Pezizomycotina</taxon>
        <taxon>Sordariomycetes</taxon>
        <taxon>Hypocreomycetidae</taxon>
        <taxon>Hypocreales</taxon>
        <taxon>Nectriaceae</taxon>
        <taxon>Fusarium</taxon>
        <taxon>Fusarium oxysporum species complex</taxon>
    </lineage>
</organism>
<proteinExistence type="predicted"/>
<dbReference type="HOGENOM" id="CLU_1482055_0_0_1"/>
<dbReference type="EMBL" id="JH658022">
    <property type="protein sequence ID" value="EXM15396.1"/>
    <property type="molecule type" value="Genomic_DNA"/>
</dbReference>
<accession>X0L361</accession>
<reference evidence="1" key="1">
    <citation type="submission" date="2011-11" db="EMBL/GenBank/DDBJ databases">
        <title>The Genome Sequence of Fusarium oxysporum Cotton.</title>
        <authorList>
            <consortium name="The Broad Institute Genome Sequencing Platform"/>
            <person name="Ma L.-J."/>
            <person name="Gale L.R."/>
            <person name="Schwartz D.C."/>
            <person name="Zhou S."/>
            <person name="Corby-Kistler H."/>
            <person name="Young S.K."/>
            <person name="Zeng Q."/>
            <person name="Gargeya S."/>
            <person name="Fitzgerald M."/>
            <person name="Haas B."/>
            <person name="Abouelleil A."/>
            <person name="Alvarado L."/>
            <person name="Arachchi H.M."/>
            <person name="Berlin A."/>
            <person name="Brown A."/>
            <person name="Chapman S.B."/>
            <person name="Chen Z."/>
            <person name="Dunbar C."/>
            <person name="Freedman E."/>
            <person name="Gearin G."/>
            <person name="Goldberg J."/>
            <person name="Griggs A."/>
            <person name="Gujja S."/>
            <person name="Heiman D."/>
            <person name="Howarth C."/>
            <person name="Larson L."/>
            <person name="Lui A."/>
            <person name="MacDonald P.J.P."/>
            <person name="Montmayeur A."/>
            <person name="Murphy C."/>
            <person name="Neiman D."/>
            <person name="Pearson M."/>
            <person name="Priest M."/>
            <person name="Roberts A."/>
            <person name="Saif S."/>
            <person name="Shea T."/>
            <person name="Shenoy N."/>
            <person name="Sisk P."/>
            <person name="Stolte C."/>
            <person name="Sykes S."/>
            <person name="Wortman J."/>
            <person name="Nusbaum C."/>
            <person name="Birren B."/>
        </authorList>
    </citation>
    <scope>NUCLEOTIDE SEQUENCE [LARGE SCALE GENOMIC DNA]</scope>
    <source>
        <strain evidence="1">25433</strain>
    </source>
</reference>